<protein>
    <submittedName>
        <fullName evidence="1">Uncharacterized protein</fullName>
    </submittedName>
</protein>
<gene>
    <name evidence="1" type="ORF">METZ01_LOCUS451838</name>
</gene>
<feature type="non-terminal residue" evidence="1">
    <location>
        <position position="1"/>
    </location>
</feature>
<reference evidence="1" key="1">
    <citation type="submission" date="2018-05" db="EMBL/GenBank/DDBJ databases">
        <authorList>
            <person name="Lanie J.A."/>
            <person name="Ng W.-L."/>
            <person name="Kazmierczak K.M."/>
            <person name="Andrzejewski T.M."/>
            <person name="Davidsen T.M."/>
            <person name="Wayne K.J."/>
            <person name="Tettelin H."/>
            <person name="Glass J.I."/>
            <person name="Rusch D."/>
            <person name="Podicherti R."/>
            <person name="Tsui H.-C.T."/>
            <person name="Winkler M.E."/>
        </authorList>
    </citation>
    <scope>NUCLEOTIDE SEQUENCE</scope>
</reference>
<dbReference type="EMBL" id="UINC01186663">
    <property type="protein sequence ID" value="SVD98984.1"/>
    <property type="molecule type" value="Genomic_DNA"/>
</dbReference>
<accession>A0A382ZU11</accession>
<organism evidence="1">
    <name type="scientific">marine metagenome</name>
    <dbReference type="NCBI Taxonomy" id="408172"/>
    <lineage>
        <taxon>unclassified sequences</taxon>
        <taxon>metagenomes</taxon>
        <taxon>ecological metagenomes</taxon>
    </lineage>
</organism>
<proteinExistence type="predicted"/>
<evidence type="ECO:0000313" key="1">
    <source>
        <dbReference type="EMBL" id="SVD98984.1"/>
    </source>
</evidence>
<name>A0A382ZU11_9ZZZZ</name>
<dbReference type="AlphaFoldDB" id="A0A382ZU11"/>
<sequence>PRDANTLTKLNYVNNGITNTALQLPTFVENLIED</sequence>